<evidence type="ECO:0000313" key="7">
    <source>
        <dbReference type="Proteomes" id="UP001228049"/>
    </source>
</evidence>
<keyword evidence="1" id="KW-0808">Transferase</keyword>
<dbReference type="InterPro" id="IPR000719">
    <property type="entry name" value="Prot_kinase_dom"/>
</dbReference>
<dbReference type="PANTHER" id="PTHR43289:SF13">
    <property type="entry name" value="MITOGEN-ACTIVATED PROTEIN KINASE KINASE KINASE 20-RELATED"/>
    <property type="match status" value="1"/>
</dbReference>
<gene>
    <name evidence="6" type="ORF">KUDE01_022590</name>
</gene>
<dbReference type="GO" id="GO:0007059">
    <property type="term" value="P:chromosome segregation"/>
    <property type="evidence" value="ECO:0007669"/>
    <property type="project" value="TreeGrafter"/>
</dbReference>
<keyword evidence="3 6" id="KW-0418">Kinase</keyword>
<dbReference type="Proteomes" id="UP001228049">
    <property type="component" value="Unassembled WGS sequence"/>
</dbReference>
<protein>
    <submittedName>
        <fullName evidence="6">Serine/threonine-protein kinase Nek6</fullName>
    </submittedName>
</protein>
<organism evidence="6 7">
    <name type="scientific">Dissostichus eleginoides</name>
    <name type="common">Patagonian toothfish</name>
    <name type="synonym">Dissostichus amissus</name>
    <dbReference type="NCBI Taxonomy" id="100907"/>
    <lineage>
        <taxon>Eukaryota</taxon>
        <taxon>Metazoa</taxon>
        <taxon>Chordata</taxon>
        <taxon>Craniata</taxon>
        <taxon>Vertebrata</taxon>
        <taxon>Euteleostomi</taxon>
        <taxon>Actinopterygii</taxon>
        <taxon>Neopterygii</taxon>
        <taxon>Teleostei</taxon>
        <taxon>Neoteleostei</taxon>
        <taxon>Acanthomorphata</taxon>
        <taxon>Eupercaria</taxon>
        <taxon>Perciformes</taxon>
        <taxon>Notothenioidei</taxon>
        <taxon>Nototheniidae</taxon>
        <taxon>Dissostichus</taxon>
    </lineage>
</organism>
<dbReference type="GO" id="GO:0005524">
    <property type="term" value="F:ATP binding"/>
    <property type="evidence" value="ECO:0007669"/>
    <property type="project" value="UniProtKB-KW"/>
</dbReference>
<keyword evidence="2" id="KW-0547">Nucleotide-binding</keyword>
<dbReference type="SUPFAM" id="SSF56112">
    <property type="entry name" value="Protein kinase-like (PK-like)"/>
    <property type="match status" value="1"/>
</dbReference>
<evidence type="ECO:0000256" key="4">
    <source>
        <dbReference type="ARBA" id="ARBA00022840"/>
    </source>
</evidence>
<dbReference type="AlphaFoldDB" id="A0AAD9F009"/>
<dbReference type="PROSITE" id="PS50011">
    <property type="entry name" value="PROTEIN_KINASE_DOM"/>
    <property type="match status" value="1"/>
</dbReference>
<evidence type="ECO:0000256" key="2">
    <source>
        <dbReference type="ARBA" id="ARBA00022741"/>
    </source>
</evidence>
<comment type="caution">
    <text evidence="6">The sequence shown here is derived from an EMBL/GenBank/DDBJ whole genome shotgun (WGS) entry which is preliminary data.</text>
</comment>
<dbReference type="GO" id="GO:0043123">
    <property type="term" value="P:positive regulation of canonical NF-kappaB signal transduction"/>
    <property type="evidence" value="ECO:0007669"/>
    <property type="project" value="TreeGrafter"/>
</dbReference>
<dbReference type="GO" id="GO:0030071">
    <property type="term" value="P:regulation of mitotic metaphase/anaphase transition"/>
    <property type="evidence" value="ECO:0007669"/>
    <property type="project" value="TreeGrafter"/>
</dbReference>
<dbReference type="GO" id="GO:0005829">
    <property type="term" value="C:cytosol"/>
    <property type="evidence" value="ECO:0007669"/>
    <property type="project" value="TreeGrafter"/>
</dbReference>
<evidence type="ECO:0000313" key="6">
    <source>
        <dbReference type="EMBL" id="KAK1884269.1"/>
    </source>
</evidence>
<keyword evidence="4" id="KW-0067">ATP-binding</keyword>
<dbReference type="Gene3D" id="1.10.510.10">
    <property type="entry name" value="Transferase(Phosphotransferase) domain 1"/>
    <property type="match status" value="1"/>
</dbReference>
<feature type="domain" description="Protein kinase" evidence="5">
    <location>
        <begin position="1"/>
        <end position="199"/>
    </location>
</feature>
<name>A0AAD9F009_DISEL</name>
<sequence>MSTGAPWQLHPLSSPVMEDVKSPVVVQHSFKVDFSESKGDFSAAQDEELSHSDQISSRPANVFITATGEVKLGDLGLGRFFSSKTTAAHSLVGTPYYMSPERIHENGYNFKSDIWSLGCLLYEMAALQSPFYGDKMNLLSLCQKIEKCDYPPSLRTITLRSPSFLQLRELVSMCINPEPDQRPDIVFVLQIAKQMHVWTSST</sequence>
<dbReference type="InterPro" id="IPR011009">
    <property type="entry name" value="Kinase-like_dom_sf"/>
</dbReference>
<dbReference type="EMBL" id="JASDAP010000022">
    <property type="protein sequence ID" value="KAK1884269.1"/>
    <property type="molecule type" value="Genomic_DNA"/>
</dbReference>
<evidence type="ECO:0000259" key="5">
    <source>
        <dbReference type="PROSITE" id="PS50011"/>
    </source>
</evidence>
<keyword evidence="7" id="KW-1185">Reference proteome</keyword>
<reference evidence="6" key="1">
    <citation type="submission" date="2023-04" db="EMBL/GenBank/DDBJ databases">
        <title>Chromosome-level genome of Chaenocephalus aceratus.</title>
        <authorList>
            <person name="Park H."/>
        </authorList>
    </citation>
    <scope>NUCLEOTIDE SEQUENCE</scope>
    <source>
        <strain evidence="6">DE</strain>
        <tissue evidence="6">Muscle</tissue>
    </source>
</reference>
<evidence type="ECO:0000256" key="1">
    <source>
        <dbReference type="ARBA" id="ARBA00022679"/>
    </source>
</evidence>
<evidence type="ECO:0000256" key="3">
    <source>
        <dbReference type="ARBA" id="ARBA00022777"/>
    </source>
</evidence>
<accession>A0AAD9F009</accession>
<dbReference type="GO" id="GO:0004674">
    <property type="term" value="F:protein serine/threonine kinase activity"/>
    <property type="evidence" value="ECO:0007669"/>
    <property type="project" value="TreeGrafter"/>
</dbReference>
<dbReference type="Pfam" id="PF00069">
    <property type="entry name" value="Pkinase"/>
    <property type="match status" value="1"/>
</dbReference>
<proteinExistence type="predicted"/>
<dbReference type="PANTHER" id="PTHR43289">
    <property type="entry name" value="MITOGEN-ACTIVATED PROTEIN KINASE KINASE KINASE 20-RELATED"/>
    <property type="match status" value="1"/>
</dbReference>